<accession>A0A0A9DTD7</accession>
<protein>
    <submittedName>
        <fullName evidence="1">Uncharacterized protein</fullName>
    </submittedName>
</protein>
<dbReference type="AlphaFoldDB" id="A0A0A9DTD7"/>
<reference evidence="1" key="1">
    <citation type="submission" date="2014-09" db="EMBL/GenBank/DDBJ databases">
        <authorList>
            <person name="Magalhaes I.L.F."/>
            <person name="Oliveira U."/>
            <person name="Santos F.R."/>
            <person name="Vidigal T.H.D.A."/>
            <person name="Brescovit A.D."/>
            <person name="Santos A.J."/>
        </authorList>
    </citation>
    <scope>NUCLEOTIDE SEQUENCE</scope>
    <source>
        <tissue evidence="1">Shoot tissue taken approximately 20 cm above the soil surface</tissue>
    </source>
</reference>
<proteinExistence type="predicted"/>
<name>A0A0A9DTD7_ARUDO</name>
<dbReference type="EMBL" id="GBRH01206056">
    <property type="protein sequence ID" value="JAD91839.1"/>
    <property type="molecule type" value="Transcribed_RNA"/>
</dbReference>
<organism evidence="1">
    <name type="scientific">Arundo donax</name>
    <name type="common">Giant reed</name>
    <name type="synonym">Donax arundinaceus</name>
    <dbReference type="NCBI Taxonomy" id="35708"/>
    <lineage>
        <taxon>Eukaryota</taxon>
        <taxon>Viridiplantae</taxon>
        <taxon>Streptophyta</taxon>
        <taxon>Embryophyta</taxon>
        <taxon>Tracheophyta</taxon>
        <taxon>Spermatophyta</taxon>
        <taxon>Magnoliopsida</taxon>
        <taxon>Liliopsida</taxon>
        <taxon>Poales</taxon>
        <taxon>Poaceae</taxon>
        <taxon>PACMAD clade</taxon>
        <taxon>Arundinoideae</taxon>
        <taxon>Arundineae</taxon>
        <taxon>Arundo</taxon>
    </lineage>
</organism>
<evidence type="ECO:0000313" key="1">
    <source>
        <dbReference type="EMBL" id="JAD91839.1"/>
    </source>
</evidence>
<sequence length="28" mass="3094">MLGCSIVNHMFDSLKDQSGFYQESGTQA</sequence>
<reference evidence="1" key="2">
    <citation type="journal article" date="2015" name="Data Brief">
        <title>Shoot transcriptome of the giant reed, Arundo donax.</title>
        <authorList>
            <person name="Barrero R.A."/>
            <person name="Guerrero F.D."/>
            <person name="Moolhuijzen P."/>
            <person name="Goolsby J.A."/>
            <person name="Tidwell J."/>
            <person name="Bellgard S.E."/>
            <person name="Bellgard M.I."/>
        </authorList>
    </citation>
    <scope>NUCLEOTIDE SEQUENCE</scope>
    <source>
        <tissue evidence="1">Shoot tissue taken approximately 20 cm above the soil surface</tissue>
    </source>
</reference>